<feature type="region of interest" description="Disordered" evidence="1">
    <location>
        <begin position="234"/>
        <end position="268"/>
    </location>
</feature>
<feature type="region of interest" description="Disordered" evidence="1">
    <location>
        <begin position="1"/>
        <end position="50"/>
    </location>
</feature>
<evidence type="ECO:0000313" key="3">
    <source>
        <dbReference type="Proteomes" id="UP001153712"/>
    </source>
</evidence>
<dbReference type="InterPro" id="IPR038832">
    <property type="entry name" value="CDCA3"/>
</dbReference>
<dbReference type="PANTHER" id="PTHR34756">
    <property type="entry name" value="CELL DIVISION CYCLE-ASSOCIATED PROTEIN 3"/>
    <property type="match status" value="1"/>
</dbReference>
<evidence type="ECO:0000256" key="1">
    <source>
        <dbReference type="SAM" id="MobiDB-lite"/>
    </source>
</evidence>
<dbReference type="EMBL" id="OU900099">
    <property type="protein sequence ID" value="CAG9863515.1"/>
    <property type="molecule type" value="Genomic_DNA"/>
</dbReference>
<organism evidence="2 3">
    <name type="scientific">Phyllotreta striolata</name>
    <name type="common">Striped flea beetle</name>
    <name type="synonym">Crioceris striolata</name>
    <dbReference type="NCBI Taxonomy" id="444603"/>
    <lineage>
        <taxon>Eukaryota</taxon>
        <taxon>Metazoa</taxon>
        <taxon>Ecdysozoa</taxon>
        <taxon>Arthropoda</taxon>
        <taxon>Hexapoda</taxon>
        <taxon>Insecta</taxon>
        <taxon>Pterygota</taxon>
        <taxon>Neoptera</taxon>
        <taxon>Endopterygota</taxon>
        <taxon>Coleoptera</taxon>
        <taxon>Polyphaga</taxon>
        <taxon>Cucujiformia</taxon>
        <taxon>Chrysomeloidea</taxon>
        <taxon>Chrysomelidae</taxon>
        <taxon>Galerucinae</taxon>
        <taxon>Alticini</taxon>
        <taxon>Phyllotreta</taxon>
    </lineage>
</organism>
<reference evidence="2" key="1">
    <citation type="submission" date="2022-01" db="EMBL/GenBank/DDBJ databases">
        <authorList>
            <person name="King R."/>
        </authorList>
    </citation>
    <scope>NUCLEOTIDE SEQUENCE</scope>
</reference>
<dbReference type="PANTHER" id="PTHR34756:SF1">
    <property type="entry name" value="CELL DIVISION CYCLE-ASSOCIATED PROTEIN 3"/>
    <property type="match status" value="1"/>
</dbReference>
<dbReference type="AlphaFoldDB" id="A0A9N9TRZ9"/>
<dbReference type="Proteomes" id="UP001153712">
    <property type="component" value="Chromosome 6"/>
</dbReference>
<evidence type="ECO:0000313" key="2">
    <source>
        <dbReference type="EMBL" id="CAG9863515.1"/>
    </source>
</evidence>
<accession>A0A9N9TRZ9</accession>
<feature type="compositionally biased region" description="Basic and acidic residues" evidence="1">
    <location>
        <begin position="31"/>
        <end position="41"/>
    </location>
</feature>
<dbReference type="OrthoDB" id="6337960at2759"/>
<gene>
    <name evidence="2" type="ORF">PHYEVI_LOCUS9801</name>
</gene>
<proteinExistence type="predicted"/>
<name>A0A9N9TRZ9_PHYSR</name>
<feature type="compositionally biased region" description="Basic and acidic residues" evidence="1">
    <location>
        <begin position="8"/>
        <end position="17"/>
    </location>
</feature>
<keyword evidence="3" id="KW-1185">Reference proteome</keyword>
<protein>
    <submittedName>
        <fullName evidence="2">Uncharacterized protein</fullName>
    </submittedName>
</protein>
<feature type="region of interest" description="Disordered" evidence="1">
    <location>
        <begin position="190"/>
        <end position="209"/>
    </location>
</feature>
<sequence>MGMPSSKFGKEIPEKELQPASVPSTPILTPETKKFSDKDPRSPSLHISRTPLELLSSAAEKLEKFKNEETPIKSAYVLDIDPRSPTNDFKRTPIVIDASEESYPSKLHNKNLDKVRRSELCTSPVRESGKCLRSPKSGIRPRLLESSPIKAKPDVRKRRSLVGLLETNIDFTETDLDSVYQEKHKTDIIPQGEPALPEPEPEPSVPTANISTNSEVDVIEEIAEVIETIQVVNKTDDSENNSTDGNEIENIPTETHSAPVSPPSPILPSNGVKSTCLTPIINITADVKELDKKLTNLIYEDNLVVCPRIVKLKDNPERSPLRNCNGNENRVKSIPKLKVSDKPRRSDYAVSKIPVFKDKRDKVKNQIQCENTPPKGIDRVKHKRLDWDAKDNTLYL</sequence>